<reference evidence="10" key="1">
    <citation type="submission" date="2021-12" db="EMBL/GenBank/DDBJ databases">
        <authorList>
            <person name="King R."/>
        </authorList>
    </citation>
    <scope>NUCLEOTIDE SEQUENCE</scope>
</reference>
<evidence type="ECO:0000313" key="11">
    <source>
        <dbReference type="Proteomes" id="UP001153292"/>
    </source>
</evidence>
<feature type="compositionally biased region" description="Low complexity" evidence="7">
    <location>
        <begin position="55"/>
        <end position="69"/>
    </location>
</feature>
<evidence type="ECO:0000256" key="7">
    <source>
        <dbReference type="SAM" id="MobiDB-lite"/>
    </source>
</evidence>
<evidence type="ECO:0000256" key="1">
    <source>
        <dbReference type="ARBA" id="ARBA00004123"/>
    </source>
</evidence>
<evidence type="ECO:0000313" key="10">
    <source>
        <dbReference type="EMBL" id="CAH0669574.1"/>
    </source>
</evidence>
<feature type="compositionally biased region" description="Polar residues" evidence="7">
    <location>
        <begin position="217"/>
        <end position="232"/>
    </location>
</feature>
<keyword evidence="11" id="KW-1185">Reference proteome</keyword>
<dbReference type="Gene3D" id="3.30.420.10">
    <property type="entry name" value="Ribonuclease H-like superfamily/Ribonuclease H"/>
    <property type="match status" value="1"/>
</dbReference>
<comment type="subcellular location">
    <subcellularLocation>
        <location evidence="1">Nucleus</location>
    </subcellularLocation>
</comment>
<feature type="compositionally biased region" description="Pro residues" evidence="7">
    <location>
        <begin position="140"/>
        <end position="154"/>
    </location>
</feature>
<evidence type="ECO:0000259" key="9">
    <source>
        <dbReference type="SMART" id="SM00479"/>
    </source>
</evidence>
<evidence type="ECO:0000256" key="8">
    <source>
        <dbReference type="SAM" id="Phobius"/>
    </source>
</evidence>
<sequence length="511" mass="56523">MSVIAAGLNTNVFFLAIVALLTCIILHFLIKTIFGIKKKEAQVCETESVKETPAEESFAETAATETRTSAKSKKRSQWKGKTDYSHQWLVKNLKGHPGTVLLVDFSPNGKFMAATCDETIATVDSASIAARQHKQHPRRPPTPSPPPPPPPPRIPVEELALHLQRYIMTKTTMWTRGYPVEIESNSTKAMMYINPPTRPKPRPTTSWDVNAPEFVPGSQTDSGRSSWGSTPRSDSDEEADTVEHVCVRCDRKFKMTRDGEYVREESCFHHWGRVMGNKFECCNKFLGANGCTVSRFHVWNGTQSGMNGPLEGYVRARLPRGGVYAVDAEMCYTTAGLELASIAFIAVDGHIVYKEYVKPTAPVVDCNTRFSGIRPRDLQTAEKTLRDVQNDILGFVGTDTILIGHALENDLRALKLLHTTVVDTSDLYPHARGFPLRRSLRALSMEVLGRPVRNRKSGGHSPVEDARAALDLVLLMVHRDRAAASTASQTAARISSQLPVLQPYDPLVCAA</sequence>
<keyword evidence="8" id="KW-0812">Transmembrane</keyword>
<keyword evidence="8" id="KW-1133">Transmembrane helix</keyword>
<dbReference type="PANTHER" id="PTHR12801:SF115">
    <property type="entry name" value="FI18136P1-RELATED"/>
    <property type="match status" value="1"/>
</dbReference>
<dbReference type="InterPro" id="IPR036397">
    <property type="entry name" value="RNaseH_sf"/>
</dbReference>
<dbReference type="InterPro" id="IPR047021">
    <property type="entry name" value="REXO1/3/4-like"/>
</dbReference>
<dbReference type="InterPro" id="IPR012337">
    <property type="entry name" value="RNaseH-like_sf"/>
</dbReference>
<feature type="domain" description="Exonuclease" evidence="9">
    <location>
        <begin position="322"/>
        <end position="482"/>
    </location>
</feature>
<name>A0ABN8EC51_CHISP</name>
<evidence type="ECO:0000256" key="3">
    <source>
        <dbReference type="ARBA" id="ARBA00022722"/>
    </source>
</evidence>
<dbReference type="InterPro" id="IPR013520">
    <property type="entry name" value="Ribonucl_H"/>
</dbReference>
<dbReference type="Proteomes" id="UP001153292">
    <property type="component" value="Chromosome 11"/>
</dbReference>
<keyword evidence="6" id="KW-0539">Nucleus</keyword>
<dbReference type="PANTHER" id="PTHR12801">
    <property type="entry name" value="RNA EXONUCLEASE REXO1 / RECO3 FAMILY MEMBER-RELATED"/>
    <property type="match status" value="1"/>
</dbReference>
<accession>A0ABN8EC51</accession>
<feature type="transmembrane region" description="Helical" evidence="8">
    <location>
        <begin position="12"/>
        <end position="30"/>
    </location>
</feature>
<feature type="region of interest" description="Disordered" evidence="7">
    <location>
        <begin position="195"/>
        <end position="238"/>
    </location>
</feature>
<comment type="similarity">
    <text evidence="2">Belongs to the REXO1/REXO3 family.</text>
</comment>
<keyword evidence="3" id="KW-0540">Nuclease</keyword>
<gene>
    <name evidence="10" type="ORF">CHILSU_LOCUS1481</name>
</gene>
<evidence type="ECO:0000256" key="4">
    <source>
        <dbReference type="ARBA" id="ARBA00022801"/>
    </source>
</evidence>
<keyword evidence="4" id="KW-0378">Hydrolase</keyword>
<dbReference type="SUPFAM" id="SSF53098">
    <property type="entry name" value="Ribonuclease H-like"/>
    <property type="match status" value="1"/>
</dbReference>
<organism evidence="10 11">
    <name type="scientific">Chilo suppressalis</name>
    <name type="common">Asiatic rice borer moth</name>
    <dbReference type="NCBI Taxonomy" id="168631"/>
    <lineage>
        <taxon>Eukaryota</taxon>
        <taxon>Metazoa</taxon>
        <taxon>Ecdysozoa</taxon>
        <taxon>Arthropoda</taxon>
        <taxon>Hexapoda</taxon>
        <taxon>Insecta</taxon>
        <taxon>Pterygota</taxon>
        <taxon>Neoptera</taxon>
        <taxon>Endopterygota</taxon>
        <taxon>Lepidoptera</taxon>
        <taxon>Glossata</taxon>
        <taxon>Ditrysia</taxon>
        <taxon>Pyraloidea</taxon>
        <taxon>Crambidae</taxon>
        <taxon>Crambinae</taxon>
        <taxon>Chilo</taxon>
    </lineage>
</organism>
<dbReference type="SMART" id="SM00479">
    <property type="entry name" value="EXOIII"/>
    <property type="match status" value="1"/>
</dbReference>
<dbReference type="CDD" id="cd06145">
    <property type="entry name" value="REX1_like"/>
    <property type="match status" value="1"/>
</dbReference>
<dbReference type="InterPro" id="IPR034922">
    <property type="entry name" value="REX1-like_exo"/>
</dbReference>
<evidence type="ECO:0000256" key="5">
    <source>
        <dbReference type="ARBA" id="ARBA00022839"/>
    </source>
</evidence>
<feature type="region of interest" description="Disordered" evidence="7">
    <location>
        <begin position="55"/>
        <end position="77"/>
    </location>
</feature>
<dbReference type="EMBL" id="OU963904">
    <property type="protein sequence ID" value="CAH0669574.1"/>
    <property type="molecule type" value="Genomic_DNA"/>
</dbReference>
<keyword evidence="8" id="KW-0472">Membrane</keyword>
<evidence type="ECO:0000256" key="6">
    <source>
        <dbReference type="ARBA" id="ARBA00023242"/>
    </source>
</evidence>
<protein>
    <recommendedName>
        <fullName evidence="9">Exonuclease domain-containing protein</fullName>
    </recommendedName>
</protein>
<feature type="region of interest" description="Disordered" evidence="7">
    <location>
        <begin position="129"/>
        <end position="154"/>
    </location>
</feature>
<keyword evidence="5" id="KW-0269">Exonuclease</keyword>
<proteinExistence type="inferred from homology"/>
<evidence type="ECO:0000256" key="2">
    <source>
        <dbReference type="ARBA" id="ARBA00006357"/>
    </source>
</evidence>